<keyword evidence="6" id="KW-1185">Reference proteome</keyword>
<feature type="signal peptide" evidence="3">
    <location>
        <begin position="1"/>
        <end position="37"/>
    </location>
</feature>
<evidence type="ECO:0000256" key="1">
    <source>
        <dbReference type="ARBA" id="ARBA00010062"/>
    </source>
</evidence>
<comment type="similarity">
    <text evidence="1">Belongs to the leucine-binding protein family.</text>
</comment>
<gene>
    <name evidence="5" type="ordered locus">Bpet1129</name>
</gene>
<dbReference type="STRING" id="94624.Bpet1129"/>
<proteinExistence type="inferred from homology"/>
<dbReference type="RefSeq" id="WP_012248125.1">
    <property type="nucleotide sequence ID" value="NZ_CP054626.1"/>
</dbReference>
<name>A9IBP0_BORPD</name>
<dbReference type="InterPro" id="IPR028081">
    <property type="entry name" value="Leu-bd"/>
</dbReference>
<feature type="chain" id="PRO_5002738730" evidence="3">
    <location>
        <begin position="38"/>
        <end position="420"/>
    </location>
</feature>
<accession>A9IBP0</accession>
<evidence type="ECO:0000313" key="6">
    <source>
        <dbReference type="Proteomes" id="UP000001225"/>
    </source>
</evidence>
<dbReference type="EMBL" id="AM902716">
    <property type="protein sequence ID" value="CAP41463.1"/>
    <property type="molecule type" value="Genomic_DNA"/>
</dbReference>
<evidence type="ECO:0000256" key="2">
    <source>
        <dbReference type="ARBA" id="ARBA00022729"/>
    </source>
</evidence>
<keyword evidence="2 3" id="KW-0732">Signal</keyword>
<dbReference type="eggNOG" id="COG0683">
    <property type="taxonomic scope" value="Bacteria"/>
</dbReference>
<evidence type="ECO:0000256" key="3">
    <source>
        <dbReference type="SAM" id="SignalP"/>
    </source>
</evidence>
<dbReference type="Pfam" id="PF13458">
    <property type="entry name" value="Peripla_BP_6"/>
    <property type="match status" value="1"/>
</dbReference>
<dbReference type="AlphaFoldDB" id="A9IBP0"/>
<protein>
    <submittedName>
        <fullName evidence="5">ABC-type branched-chain amino acid transport systems, periplasmic component</fullName>
    </submittedName>
</protein>
<dbReference type="KEGG" id="bpt:Bpet1129"/>
<dbReference type="SUPFAM" id="SSF53822">
    <property type="entry name" value="Periplasmic binding protein-like I"/>
    <property type="match status" value="1"/>
</dbReference>
<dbReference type="Gene3D" id="3.40.50.2300">
    <property type="match status" value="2"/>
</dbReference>
<dbReference type="InterPro" id="IPR028082">
    <property type="entry name" value="Peripla_BP_I"/>
</dbReference>
<dbReference type="PANTHER" id="PTHR47235:SF1">
    <property type="entry name" value="BLR6548 PROTEIN"/>
    <property type="match status" value="1"/>
</dbReference>
<evidence type="ECO:0000313" key="5">
    <source>
        <dbReference type="EMBL" id="CAP41463.1"/>
    </source>
</evidence>
<sequence>MGAFNKKFNKRPVQSRAWMFAAAGGLSMLFAAAGAQAQTTYNLAGLADFTGPYADIMKDVTGCRRGVVDWWNSEVGKELGVALKIKDYDTRYDVAQVASLWPGAKSELNPILVFGIGGPDAAALQERLPNDKVPMIMATAGYGYGWKPNPWVFNARPTYPHEATAFMEWFRKKRGGDGALKLGIISSEASPAYVDIHKGMEKYAKENPKLLEVVETIYTEVQPTDLTPQVARLVRKGVEVIQIQTNTAAVVATRRALQSLGKTNIPIMMSAHNSLLASGKAIGGLAQMEGNYEAYGMAIPTEDKTTARGFYEKLRDKYKVTAGYNVPCLMGLNQAIVAVRTIENAAKAVGPTKLTGEVVRKTLVTTPITAEQSFGVLPTLTYSEDAPFPTRGLTVNIGTVQGGKYTIVDQNVAVPVLNKW</sequence>
<dbReference type="PANTHER" id="PTHR47235">
    <property type="entry name" value="BLR6548 PROTEIN"/>
    <property type="match status" value="1"/>
</dbReference>
<dbReference type="Proteomes" id="UP000001225">
    <property type="component" value="Chromosome"/>
</dbReference>
<organism evidence="5 6">
    <name type="scientific">Bordetella petrii (strain ATCC BAA-461 / DSM 12804 / CCUG 43448 / CIP 107267 / Se-1111R)</name>
    <dbReference type="NCBI Taxonomy" id="340100"/>
    <lineage>
        <taxon>Bacteria</taxon>
        <taxon>Pseudomonadati</taxon>
        <taxon>Pseudomonadota</taxon>
        <taxon>Betaproteobacteria</taxon>
        <taxon>Burkholderiales</taxon>
        <taxon>Alcaligenaceae</taxon>
        <taxon>Bordetella</taxon>
    </lineage>
</organism>
<feature type="domain" description="Leucine-binding protein" evidence="4">
    <location>
        <begin position="42"/>
        <end position="369"/>
    </location>
</feature>
<evidence type="ECO:0000259" key="4">
    <source>
        <dbReference type="Pfam" id="PF13458"/>
    </source>
</evidence>
<reference evidence="5 6" key="1">
    <citation type="journal article" date="2008" name="BMC Genomics">
        <title>The missing link: Bordetella petrii is endowed with both the metabolic versatility of environmental bacteria and virulence traits of pathogenic Bordetellae.</title>
        <authorList>
            <person name="Gross R."/>
            <person name="Guzman C.A."/>
            <person name="Sebaihia M."/>
            <person name="Martins Dos Santos V.A."/>
            <person name="Pieper D.H."/>
            <person name="Koebnik R."/>
            <person name="Lechner M."/>
            <person name="Bartels D."/>
            <person name="Buhrmester J."/>
            <person name="Choudhuri J.V."/>
            <person name="Ebensen T."/>
            <person name="Gaigalat L."/>
            <person name="Herrmann S."/>
            <person name="Khachane A.N."/>
            <person name="Larisch C."/>
            <person name="Link S."/>
            <person name="Linke B."/>
            <person name="Meyer F."/>
            <person name="Mormann S."/>
            <person name="Nakunst D."/>
            <person name="Rueckert C."/>
            <person name="Schneiker-Bekel S."/>
            <person name="Schulze K."/>
            <person name="Vorhoelter F.J."/>
            <person name="Yevsa T."/>
            <person name="Engle J.T."/>
            <person name="Goldman W.E."/>
            <person name="Puehler A."/>
            <person name="Goebel U.B."/>
            <person name="Goesmann A."/>
            <person name="Bloecker H."/>
            <person name="Kaiser O."/>
            <person name="Martinez-Arias R."/>
        </authorList>
    </citation>
    <scope>NUCLEOTIDE SEQUENCE [LARGE SCALE GENOMIC DNA]</scope>
    <source>
        <strain evidence="6">ATCC BAA-461 / DSM 12804 / CCUG 43448 / CIP 107267 / Se-1111R</strain>
    </source>
</reference>